<evidence type="ECO:0000313" key="4">
    <source>
        <dbReference type="Proteomes" id="UP001152797"/>
    </source>
</evidence>
<sequence>MAEAAERESCLFLSEWEAARRENHAIRRKYTEGELCRQQLQLQSALTSIKSWLAVVETRQRLHQVAFNAAVQALDELDSRWRPLRLEPDAAPAAWLVASERHALQGLTKCWATAAPEGGQNLIQRFQTLSDHLSSQVVSAIRLWDESHQAAEQAWQNHHERVEEAARAIAQERAPPDSWLSEVQYRERARKHVTDQAAADELLLSTAQQLATLEAQRVEYWKSFAESYRSCCGQQGVVLQDEAPGMVSNSFQAPQMPVLPDMPTAFGAVLQRVSAAMMAPSGLFGRGSDWREGATLVLTIHGYLHLFLPDPKDPKGAKTAADGDDTPLELVEADVKASVYAPRATKCVFQRRGQELVLDLAEASADPGDGTGTASVGEASGSSTGWRKWFAKAEKTEPLRRIHAKMSDPQQFVELENHCHNFVRRGQALRSASGSPTAGYGAKNSS</sequence>
<dbReference type="OrthoDB" id="1262810at2759"/>
<dbReference type="AlphaFoldDB" id="A0A9P1GR22"/>
<protein>
    <submittedName>
        <fullName evidence="2">Uncharacterized protein</fullName>
    </submittedName>
</protein>
<evidence type="ECO:0000313" key="2">
    <source>
        <dbReference type="EMBL" id="CAI4019333.1"/>
    </source>
</evidence>
<evidence type="ECO:0000313" key="3">
    <source>
        <dbReference type="EMBL" id="CAL4806645.1"/>
    </source>
</evidence>
<dbReference type="EMBL" id="CAMXCT010006744">
    <property type="protein sequence ID" value="CAI4019333.1"/>
    <property type="molecule type" value="Genomic_DNA"/>
</dbReference>
<organism evidence="2">
    <name type="scientific">Cladocopium goreaui</name>
    <dbReference type="NCBI Taxonomy" id="2562237"/>
    <lineage>
        <taxon>Eukaryota</taxon>
        <taxon>Sar</taxon>
        <taxon>Alveolata</taxon>
        <taxon>Dinophyceae</taxon>
        <taxon>Suessiales</taxon>
        <taxon>Symbiodiniaceae</taxon>
        <taxon>Cladocopium</taxon>
    </lineage>
</organism>
<dbReference type="EMBL" id="CAMXCT030006744">
    <property type="protein sequence ID" value="CAL4806645.1"/>
    <property type="molecule type" value="Genomic_DNA"/>
</dbReference>
<reference evidence="3 4" key="2">
    <citation type="submission" date="2024-05" db="EMBL/GenBank/DDBJ databases">
        <authorList>
            <person name="Chen Y."/>
            <person name="Shah S."/>
            <person name="Dougan E. K."/>
            <person name="Thang M."/>
            <person name="Chan C."/>
        </authorList>
    </citation>
    <scope>NUCLEOTIDE SEQUENCE [LARGE SCALE GENOMIC DNA]</scope>
</reference>
<keyword evidence="4" id="KW-1185">Reference proteome</keyword>
<accession>A0A9P1GR22</accession>
<reference evidence="2" key="1">
    <citation type="submission" date="2022-10" db="EMBL/GenBank/DDBJ databases">
        <authorList>
            <person name="Chen Y."/>
            <person name="Dougan E. K."/>
            <person name="Chan C."/>
            <person name="Rhodes N."/>
            <person name="Thang M."/>
        </authorList>
    </citation>
    <scope>NUCLEOTIDE SEQUENCE</scope>
</reference>
<proteinExistence type="predicted"/>
<comment type="caution">
    <text evidence="2">The sequence shown here is derived from an EMBL/GenBank/DDBJ whole genome shotgun (WGS) entry which is preliminary data.</text>
</comment>
<dbReference type="Proteomes" id="UP001152797">
    <property type="component" value="Unassembled WGS sequence"/>
</dbReference>
<feature type="region of interest" description="Disordered" evidence="1">
    <location>
        <begin position="426"/>
        <end position="446"/>
    </location>
</feature>
<evidence type="ECO:0000256" key="1">
    <source>
        <dbReference type="SAM" id="MobiDB-lite"/>
    </source>
</evidence>
<gene>
    <name evidence="2" type="ORF">C1SCF055_LOCUS43838</name>
</gene>
<name>A0A9P1GR22_9DINO</name>
<dbReference type="EMBL" id="CAMXCT020006744">
    <property type="protein sequence ID" value="CAL1172708.1"/>
    <property type="molecule type" value="Genomic_DNA"/>
</dbReference>